<dbReference type="Pfam" id="PF07854">
    <property type="entry name" value="DUF1646"/>
    <property type="match status" value="1"/>
</dbReference>
<dbReference type="Proteomes" id="UP000184310">
    <property type="component" value="Unassembled WGS sequence"/>
</dbReference>
<dbReference type="InterPro" id="IPR012443">
    <property type="entry name" value="DUF1646"/>
</dbReference>
<dbReference type="OrthoDB" id="2678059at2"/>
<evidence type="ECO:0000256" key="1">
    <source>
        <dbReference type="SAM" id="Phobius"/>
    </source>
</evidence>
<keyword evidence="3" id="KW-1185">Reference proteome</keyword>
<proteinExistence type="predicted"/>
<feature type="transmembrane region" description="Helical" evidence="1">
    <location>
        <begin position="57"/>
        <end position="75"/>
    </location>
</feature>
<evidence type="ECO:0000313" key="2">
    <source>
        <dbReference type="EMBL" id="SHI85303.1"/>
    </source>
</evidence>
<dbReference type="EMBL" id="FQZB01000005">
    <property type="protein sequence ID" value="SHI85303.1"/>
    <property type="molecule type" value="Genomic_DNA"/>
</dbReference>
<feature type="transmembrane region" description="Helical" evidence="1">
    <location>
        <begin position="29"/>
        <end position="50"/>
    </location>
</feature>
<feature type="transmembrane region" description="Helical" evidence="1">
    <location>
        <begin position="218"/>
        <end position="239"/>
    </location>
</feature>
<dbReference type="PIRSF" id="PIRSF019205">
    <property type="entry name" value="DUF1646"/>
    <property type="match status" value="1"/>
</dbReference>
<name>A0A1M6EIP3_9CLOT</name>
<accession>A0A1M6EIP3</accession>
<organism evidence="2 3">
    <name type="scientific">Clostridium cavendishii DSM 21758</name>
    <dbReference type="NCBI Taxonomy" id="1121302"/>
    <lineage>
        <taxon>Bacteria</taxon>
        <taxon>Bacillati</taxon>
        <taxon>Bacillota</taxon>
        <taxon>Clostridia</taxon>
        <taxon>Eubacteriales</taxon>
        <taxon>Clostridiaceae</taxon>
        <taxon>Clostridium</taxon>
    </lineage>
</organism>
<keyword evidence="1" id="KW-1133">Transmembrane helix</keyword>
<dbReference type="AlphaFoldDB" id="A0A1M6EIP3"/>
<feature type="transmembrane region" description="Helical" evidence="1">
    <location>
        <begin position="134"/>
        <end position="151"/>
    </location>
</feature>
<reference evidence="2 3" key="1">
    <citation type="submission" date="2016-11" db="EMBL/GenBank/DDBJ databases">
        <authorList>
            <person name="Jaros S."/>
            <person name="Januszkiewicz K."/>
            <person name="Wedrychowicz H."/>
        </authorList>
    </citation>
    <scope>NUCLEOTIDE SEQUENCE [LARGE SCALE GENOMIC DNA]</scope>
    <source>
        <strain evidence="2 3">DSM 21758</strain>
    </source>
</reference>
<feature type="transmembrane region" description="Helical" evidence="1">
    <location>
        <begin position="95"/>
        <end position="122"/>
    </location>
</feature>
<feature type="transmembrane region" description="Helical" evidence="1">
    <location>
        <begin position="171"/>
        <end position="197"/>
    </location>
</feature>
<protein>
    <submittedName>
        <fullName evidence="2">Predicted cation transporter</fullName>
    </submittedName>
</protein>
<feature type="transmembrane region" description="Helical" evidence="1">
    <location>
        <begin position="287"/>
        <end position="307"/>
    </location>
</feature>
<sequence length="341" mass="37909">MLILLTILLLAIFILPLISEKVESNLEIFLLIMGFLCVIVSKTLTIDLIIHIFENKFLYIIAFTVLIGGLLFNYFRNSVIKFFDILLNKVSIKIIVFTLIVVLGLLSSVITAIIAALLLVEFIHFLPLKRKNKIIINIIACYSIGLGAALTPIGEPLSTIIVSKLNVGFMYIFNLIGIYIIPIIIILGILGAFFAVVDTDKDDSSENIINEEESNKDIVIRAVKVFIFIFALELLGQGFKPIIDEYVLTLDGKILYWVNMLSAVLDNATLASAEISPQMSALQIKAILMGLLISGGMMIPGNIPNIISANKLKIKSKEWIRFGVPLGFIILFIIFIVLFFL</sequence>
<gene>
    <name evidence="2" type="ORF">SAMN02745163_00862</name>
</gene>
<keyword evidence="1" id="KW-0472">Membrane</keyword>
<keyword evidence="1" id="KW-0812">Transmembrane</keyword>
<evidence type="ECO:0000313" key="3">
    <source>
        <dbReference type="Proteomes" id="UP000184310"/>
    </source>
</evidence>
<dbReference type="RefSeq" id="WP_072985447.1">
    <property type="nucleotide sequence ID" value="NZ_FQZB01000005.1"/>
</dbReference>
<feature type="transmembrane region" description="Helical" evidence="1">
    <location>
        <begin position="319"/>
        <end position="340"/>
    </location>
</feature>